<dbReference type="Pfam" id="PF00155">
    <property type="entry name" value="Aminotran_1_2"/>
    <property type="match status" value="1"/>
</dbReference>
<dbReference type="AlphaFoldDB" id="U2LLG1"/>
<dbReference type="STRING" id="1125725.HMPREF1325_1612"/>
<name>U2LLG1_TRESO</name>
<dbReference type="EMBL" id="AUZJ01000017">
    <property type="protein sequence ID" value="ERF61123.1"/>
    <property type="molecule type" value="Genomic_DNA"/>
</dbReference>
<dbReference type="PATRIC" id="fig|1125725.3.peg.896"/>
<protein>
    <recommendedName>
        <fullName evidence="1">Aminotransferase</fullName>
        <ecNumber evidence="1">2.6.1.-</ecNumber>
    </recommendedName>
</protein>
<dbReference type="InterPro" id="IPR015424">
    <property type="entry name" value="PyrdxlP-dep_Trfase"/>
</dbReference>
<dbReference type="RefSeq" id="WP_021329964.1">
    <property type="nucleotide sequence ID" value="NZ_AUZJ01000017.1"/>
</dbReference>
<feature type="domain" description="Aminotransferase class I/classII large" evidence="2">
    <location>
        <begin position="36"/>
        <end position="381"/>
    </location>
</feature>
<dbReference type="GO" id="GO:0030170">
    <property type="term" value="F:pyridoxal phosphate binding"/>
    <property type="evidence" value="ECO:0007669"/>
    <property type="project" value="InterPro"/>
</dbReference>
<dbReference type="InterPro" id="IPR015421">
    <property type="entry name" value="PyrdxlP-dep_Trfase_major"/>
</dbReference>
<dbReference type="SUPFAM" id="SSF53383">
    <property type="entry name" value="PLP-dependent transferases"/>
    <property type="match status" value="1"/>
</dbReference>
<evidence type="ECO:0000313" key="4">
    <source>
        <dbReference type="EMBL" id="ERK05056.1"/>
    </source>
</evidence>
<evidence type="ECO:0000313" key="3">
    <source>
        <dbReference type="EMBL" id="ERF61123.1"/>
    </source>
</evidence>
<dbReference type="OrthoDB" id="367386at2"/>
<evidence type="ECO:0000256" key="1">
    <source>
        <dbReference type="RuleBase" id="RU000481"/>
    </source>
</evidence>
<dbReference type="PROSITE" id="PS00105">
    <property type="entry name" value="AA_TRANSFER_CLASS_1"/>
    <property type="match status" value="1"/>
</dbReference>
<accession>U2LLG1</accession>
<dbReference type="PANTHER" id="PTHR42691:SF1">
    <property type="entry name" value="ASPARTATE AMINOTRANSFERASE YHDR-RELATED"/>
    <property type="match status" value="1"/>
</dbReference>
<dbReference type="InterPro" id="IPR004839">
    <property type="entry name" value="Aminotransferase_I/II_large"/>
</dbReference>
<dbReference type="EMBL" id="AVQI01000006">
    <property type="protein sequence ID" value="ERK05056.1"/>
    <property type="molecule type" value="Genomic_DNA"/>
</dbReference>
<evidence type="ECO:0000313" key="6">
    <source>
        <dbReference type="Proteomes" id="UP000016646"/>
    </source>
</evidence>
<comment type="similarity">
    <text evidence="1">Belongs to the class-I pyridoxal-phosphate-dependent aminotransferase family.</text>
</comment>
<dbReference type="InterPro" id="IPR015422">
    <property type="entry name" value="PyrdxlP-dep_Trfase_small"/>
</dbReference>
<keyword evidence="1 3" id="KW-0808">Transferase</keyword>
<dbReference type="Gene3D" id="3.90.1150.10">
    <property type="entry name" value="Aspartate Aminotransferase, domain 1"/>
    <property type="match status" value="2"/>
</dbReference>
<dbReference type="eggNOG" id="COG0436">
    <property type="taxonomic scope" value="Bacteria"/>
</dbReference>
<dbReference type="Proteomes" id="UP000016412">
    <property type="component" value="Unassembled WGS sequence"/>
</dbReference>
<proteinExistence type="inferred from homology"/>
<dbReference type="GO" id="GO:0008483">
    <property type="term" value="F:transaminase activity"/>
    <property type="evidence" value="ECO:0007669"/>
    <property type="project" value="UniProtKB-KW"/>
</dbReference>
<keyword evidence="6" id="KW-1185">Reference proteome</keyword>
<dbReference type="NCBIfam" id="NF005305">
    <property type="entry name" value="PRK06836.1"/>
    <property type="match status" value="1"/>
</dbReference>
<comment type="caution">
    <text evidence="3">The sequence shown here is derived from an EMBL/GenBank/DDBJ whole genome shotgun (WGS) entry which is preliminary data.</text>
</comment>
<dbReference type="CDD" id="cd00609">
    <property type="entry name" value="AAT_like"/>
    <property type="match status" value="1"/>
</dbReference>
<gene>
    <name evidence="4" type="ORF">HMPREF0860_0640</name>
    <name evidence="3" type="ORF">HMPREF1325_1612</name>
</gene>
<keyword evidence="1 3" id="KW-0032">Aminotransferase</keyword>
<dbReference type="EC" id="2.6.1.-" evidence="1"/>
<dbReference type="Gene3D" id="3.40.640.10">
    <property type="entry name" value="Type I PLP-dependent aspartate aminotransferase-like (Major domain)"/>
    <property type="match status" value="1"/>
</dbReference>
<dbReference type="InterPro" id="IPR004838">
    <property type="entry name" value="NHTrfase_class1_PyrdxlP-BS"/>
</dbReference>
<evidence type="ECO:0000259" key="2">
    <source>
        <dbReference type="Pfam" id="PF00155"/>
    </source>
</evidence>
<dbReference type="Proteomes" id="UP000016646">
    <property type="component" value="Unassembled WGS sequence"/>
</dbReference>
<comment type="cofactor">
    <cofactor evidence="1">
        <name>pyridoxal 5'-phosphate</name>
        <dbReference type="ChEBI" id="CHEBI:597326"/>
    </cofactor>
</comment>
<dbReference type="PRINTS" id="PR00753">
    <property type="entry name" value="ACCSYNTHASE"/>
</dbReference>
<dbReference type="PANTHER" id="PTHR42691">
    <property type="entry name" value="ASPARTATE AMINOTRANSFERASE YHDR-RELATED"/>
    <property type="match status" value="1"/>
</dbReference>
<reference evidence="5 6" key="1">
    <citation type="submission" date="2013-08" db="EMBL/GenBank/DDBJ databases">
        <authorList>
            <person name="Durkin A.S."/>
            <person name="Haft D.R."/>
            <person name="McCorrison J."/>
            <person name="Torralba M."/>
            <person name="Gillis M."/>
            <person name="Haft D.H."/>
            <person name="Methe B."/>
            <person name="Sutton G."/>
            <person name="Nelson K.E."/>
        </authorList>
    </citation>
    <scope>NUCLEOTIDE SEQUENCE [LARGE SCALE GENOMIC DNA]</scope>
    <source>
        <strain evidence="4 6">ATCC 35536</strain>
        <strain evidence="3 5">VPI DR56BR1116</strain>
    </source>
</reference>
<sequence length="397" mass="43392">MIAAYIRDSVESPKAGVIRKMFEEGALLKKKYGAENVYDFSLGNPDLDPPYSVAEAIERIASDKSHGAHGYMPNAGYLFAREAMAKKTEAEQGVLVSAQHVVMSCGAAGALNVVLKSILNAGDEVIVPSPYFTEYDHYIRNHAGTIVRVKTKSDFSLDCNAIVNALTEKTAAVLINSPNNPTGRIYSADDIASLSAALREHGKKCGRMPYLICDEPYRAVTYGGKKVPPVFPLYENAVIVTSFAKNLSLPGERIGYLALNPACPEADVFIAAAIFSTRILGYVNAPAFFQKVVASSWNASCDYSPYEKRCTLLKEIMDYAGLEYAKPDGAFYLFVKVPDAWNGDDLAFTNHLKKYNILCAPGSGFGGEGWFRIAYCVSERTIIDSRDAFYKAVHDQA</sequence>
<organism evidence="3 5">
    <name type="scientific">Treponema socranskii subsp. socranskii VPI DR56BR1116 = ATCC 35536</name>
    <dbReference type="NCBI Taxonomy" id="1125725"/>
    <lineage>
        <taxon>Bacteria</taxon>
        <taxon>Pseudomonadati</taxon>
        <taxon>Spirochaetota</taxon>
        <taxon>Spirochaetia</taxon>
        <taxon>Spirochaetales</taxon>
        <taxon>Treponemataceae</taxon>
        <taxon>Treponema</taxon>
    </lineage>
</organism>
<evidence type="ECO:0000313" key="5">
    <source>
        <dbReference type="Proteomes" id="UP000016412"/>
    </source>
</evidence>